<dbReference type="OrthoDB" id="67304at2"/>
<dbReference type="RefSeq" id="WP_092263854.1">
    <property type="nucleotide sequence ID" value="NZ_FNZA01000004.1"/>
</dbReference>
<feature type="compositionally biased region" description="Low complexity" evidence="1">
    <location>
        <begin position="33"/>
        <end position="52"/>
    </location>
</feature>
<dbReference type="STRING" id="856736.SAMN04488058_10478"/>
<accession>A0A1H6WJW0</accession>
<evidence type="ECO:0000313" key="2">
    <source>
        <dbReference type="EMBL" id="SEJ12752.1"/>
    </source>
</evidence>
<dbReference type="Proteomes" id="UP000199223">
    <property type="component" value="Unassembled WGS sequence"/>
</dbReference>
<evidence type="ECO:0000313" key="3">
    <source>
        <dbReference type="Proteomes" id="UP000199223"/>
    </source>
</evidence>
<reference evidence="3" key="1">
    <citation type="submission" date="2016-10" db="EMBL/GenBank/DDBJ databases">
        <authorList>
            <person name="Varghese N."/>
            <person name="Submissions S."/>
        </authorList>
    </citation>
    <scope>NUCLEOTIDE SEQUENCE [LARGE SCALE GENOMIC DNA]</scope>
    <source>
        <strain evidence="3">CGMCC 1.10218</strain>
    </source>
</reference>
<dbReference type="EMBL" id="FNZA01000004">
    <property type="protein sequence ID" value="SEJ12752.1"/>
    <property type="molecule type" value="Genomic_DNA"/>
</dbReference>
<name>A0A1H6WJW0_9DEIO</name>
<dbReference type="AlphaFoldDB" id="A0A1H6WJW0"/>
<organism evidence="2 3">
    <name type="scientific">Deinococcus reticulitermitis</name>
    <dbReference type="NCBI Taxonomy" id="856736"/>
    <lineage>
        <taxon>Bacteria</taxon>
        <taxon>Thermotogati</taxon>
        <taxon>Deinococcota</taxon>
        <taxon>Deinococci</taxon>
        <taxon>Deinococcales</taxon>
        <taxon>Deinococcaceae</taxon>
        <taxon>Deinococcus</taxon>
    </lineage>
</organism>
<gene>
    <name evidence="2" type="ORF">SAMN04488058_10478</name>
</gene>
<feature type="region of interest" description="Disordered" evidence="1">
    <location>
        <begin position="26"/>
        <end position="60"/>
    </location>
</feature>
<evidence type="ECO:0000256" key="1">
    <source>
        <dbReference type="SAM" id="MobiDB-lite"/>
    </source>
</evidence>
<sequence length="188" mass="20448">MTAVLILLVIFAGIALITYVDNTTQGAKRRSLPGPAAEPGRALEPGPAALPAGGRGDLPETVALTLPEPARTQAWELLCLLHDGLLNLDAGDTRSRFLLTQTRTSYLPDTLRAYLHLTEGARRHLRAQGQSPEALLSEQLTLMRRGAEQALRRDHAAADRLLTQGRFLRERFGDAETGAESELSLPRP</sequence>
<protein>
    <submittedName>
        <fullName evidence="2">Uncharacterized protein</fullName>
    </submittedName>
</protein>
<keyword evidence="3" id="KW-1185">Reference proteome</keyword>
<proteinExistence type="predicted"/>